<reference evidence="1" key="1">
    <citation type="submission" date="2019-08" db="EMBL/GenBank/DDBJ databases">
        <authorList>
            <person name="Kucharzyk K."/>
            <person name="Murdoch R.W."/>
            <person name="Higgins S."/>
            <person name="Loffler F."/>
        </authorList>
    </citation>
    <scope>NUCLEOTIDE SEQUENCE</scope>
</reference>
<dbReference type="AlphaFoldDB" id="A0A644VB14"/>
<evidence type="ECO:0000313" key="1">
    <source>
        <dbReference type="EMBL" id="MPL88549.1"/>
    </source>
</evidence>
<gene>
    <name evidence="1" type="ORF">SDC9_34575</name>
</gene>
<protein>
    <submittedName>
        <fullName evidence="1">Uncharacterized protein</fullName>
    </submittedName>
</protein>
<dbReference type="EMBL" id="VSSQ01000260">
    <property type="protein sequence ID" value="MPL88549.1"/>
    <property type="molecule type" value="Genomic_DNA"/>
</dbReference>
<sequence length="35" mass="4029">MFGFSFTVIGGETKENLFKNRFVYLYFVSIFGGVL</sequence>
<comment type="caution">
    <text evidence="1">The sequence shown here is derived from an EMBL/GenBank/DDBJ whole genome shotgun (WGS) entry which is preliminary data.</text>
</comment>
<name>A0A644VB14_9ZZZZ</name>
<proteinExistence type="predicted"/>
<accession>A0A644VB14</accession>
<organism evidence="1">
    <name type="scientific">bioreactor metagenome</name>
    <dbReference type="NCBI Taxonomy" id="1076179"/>
    <lineage>
        <taxon>unclassified sequences</taxon>
        <taxon>metagenomes</taxon>
        <taxon>ecological metagenomes</taxon>
    </lineage>
</organism>